<dbReference type="PROSITE" id="PS50042">
    <property type="entry name" value="CNMP_BINDING_3"/>
    <property type="match status" value="1"/>
</dbReference>
<feature type="transmembrane region" description="Helical" evidence="6">
    <location>
        <begin position="39"/>
        <end position="61"/>
    </location>
</feature>
<feature type="transmembrane region" description="Helical" evidence="6">
    <location>
        <begin position="14"/>
        <end position="32"/>
    </location>
</feature>
<dbReference type="SUPFAM" id="SSF82689">
    <property type="entry name" value="Mechanosensitive channel protein MscS (YggB), C-terminal domain"/>
    <property type="match status" value="1"/>
</dbReference>
<evidence type="ECO:0000313" key="8">
    <source>
        <dbReference type="EMBL" id="TWF47969.1"/>
    </source>
</evidence>
<dbReference type="InterPro" id="IPR011066">
    <property type="entry name" value="MscS_channel_C_sf"/>
</dbReference>
<feature type="transmembrane region" description="Helical" evidence="6">
    <location>
        <begin position="81"/>
        <end position="101"/>
    </location>
</feature>
<comment type="subcellular location">
    <subcellularLocation>
        <location evidence="1">Cell membrane</location>
        <topology evidence="1">Multi-pass membrane protein</topology>
    </subcellularLocation>
</comment>
<dbReference type="InterPro" id="IPR018490">
    <property type="entry name" value="cNMP-bd_dom_sf"/>
</dbReference>
<dbReference type="InterPro" id="IPR016846">
    <property type="entry name" value="cNMP-bd_ion_channel"/>
</dbReference>
<protein>
    <submittedName>
        <fullName evidence="8">Small-conductance mechanosensitive channel</fullName>
    </submittedName>
</protein>
<dbReference type="PIRSF" id="PIRSF026673">
    <property type="entry name" value="UCP026673_ion_chan"/>
    <property type="match status" value="1"/>
</dbReference>
<evidence type="ECO:0000256" key="1">
    <source>
        <dbReference type="ARBA" id="ARBA00004651"/>
    </source>
</evidence>
<dbReference type="InterPro" id="IPR010920">
    <property type="entry name" value="LSM_dom_sf"/>
</dbReference>
<dbReference type="InterPro" id="IPR014710">
    <property type="entry name" value="RmlC-like_jellyroll"/>
</dbReference>
<dbReference type="Gene3D" id="2.30.30.60">
    <property type="match status" value="1"/>
</dbReference>
<evidence type="ECO:0000256" key="6">
    <source>
        <dbReference type="SAM" id="Phobius"/>
    </source>
</evidence>
<accession>A0A561QC67</accession>
<feature type="transmembrane region" description="Helical" evidence="6">
    <location>
        <begin position="113"/>
        <end position="132"/>
    </location>
</feature>
<dbReference type="InterPro" id="IPR006685">
    <property type="entry name" value="MscS_channel_2nd"/>
</dbReference>
<keyword evidence="4 6" id="KW-1133">Transmembrane helix</keyword>
<reference evidence="8 9" key="1">
    <citation type="submission" date="2019-06" db="EMBL/GenBank/DDBJ databases">
        <title>Sorghum-associated microbial communities from plants grown in Nebraska, USA.</title>
        <authorList>
            <person name="Schachtman D."/>
        </authorList>
    </citation>
    <scope>NUCLEOTIDE SEQUENCE [LARGE SCALE GENOMIC DNA]</scope>
    <source>
        <strain evidence="8 9">1225</strain>
    </source>
</reference>
<dbReference type="Gene3D" id="2.60.120.10">
    <property type="entry name" value="Jelly Rolls"/>
    <property type="match status" value="1"/>
</dbReference>
<comment type="caution">
    <text evidence="8">The sequence shown here is derived from an EMBL/GenBank/DDBJ whole genome shotgun (WGS) entry which is preliminary data.</text>
</comment>
<dbReference type="SMART" id="SM00100">
    <property type="entry name" value="cNMP"/>
    <property type="match status" value="1"/>
</dbReference>
<evidence type="ECO:0000256" key="4">
    <source>
        <dbReference type="ARBA" id="ARBA00022989"/>
    </source>
</evidence>
<dbReference type="SUPFAM" id="SSF51206">
    <property type="entry name" value="cAMP-binding domain-like"/>
    <property type="match status" value="1"/>
</dbReference>
<feature type="domain" description="Cyclic nucleotide-binding" evidence="7">
    <location>
        <begin position="349"/>
        <end position="451"/>
    </location>
</feature>
<dbReference type="GO" id="GO:0008381">
    <property type="term" value="F:mechanosensitive monoatomic ion channel activity"/>
    <property type="evidence" value="ECO:0007669"/>
    <property type="project" value="UniProtKB-ARBA"/>
</dbReference>
<dbReference type="PANTHER" id="PTHR30566:SF5">
    <property type="entry name" value="MECHANOSENSITIVE ION CHANNEL PROTEIN 1, MITOCHONDRIAL-RELATED"/>
    <property type="match status" value="1"/>
</dbReference>
<dbReference type="CDD" id="cd00038">
    <property type="entry name" value="CAP_ED"/>
    <property type="match status" value="1"/>
</dbReference>
<dbReference type="Gene3D" id="1.10.287.1260">
    <property type="match status" value="1"/>
</dbReference>
<dbReference type="Pfam" id="PF00924">
    <property type="entry name" value="MS_channel_2nd"/>
    <property type="match status" value="1"/>
</dbReference>
<name>A0A561QC67_9HYPH</name>
<evidence type="ECO:0000313" key="9">
    <source>
        <dbReference type="Proteomes" id="UP000320653"/>
    </source>
</evidence>
<keyword evidence="3 6" id="KW-0812">Transmembrane</keyword>
<gene>
    <name evidence="8" type="ORF">FHW37_10932</name>
</gene>
<dbReference type="Pfam" id="PF00027">
    <property type="entry name" value="cNMP_binding"/>
    <property type="match status" value="1"/>
</dbReference>
<keyword evidence="2" id="KW-1003">Cell membrane</keyword>
<dbReference type="InterPro" id="IPR023408">
    <property type="entry name" value="MscS_beta-dom_sf"/>
</dbReference>
<dbReference type="Proteomes" id="UP000320653">
    <property type="component" value="Unassembled WGS sequence"/>
</dbReference>
<keyword evidence="9" id="KW-1185">Reference proteome</keyword>
<dbReference type="SUPFAM" id="SSF50182">
    <property type="entry name" value="Sm-like ribonucleoproteins"/>
    <property type="match status" value="1"/>
</dbReference>
<evidence type="ECO:0000256" key="5">
    <source>
        <dbReference type="ARBA" id="ARBA00023136"/>
    </source>
</evidence>
<evidence type="ECO:0000256" key="2">
    <source>
        <dbReference type="ARBA" id="ARBA00022475"/>
    </source>
</evidence>
<dbReference type="GO" id="GO:0005886">
    <property type="term" value="C:plasma membrane"/>
    <property type="evidence" value="ECO:0007669"/>
    <property type="project" value="UniProtKB-SubCell"/>
</dbReference>
<evidence type="ECO:0000259" key="7">
    <source>
        <dbReference type="PROSITE" id="PS50042"/>
    </source>
</evidence>
<proteinExistence type="predicted"/>
<dbReference type="EMBL" id="VIWP01000009">
    <property type="protein sequence ID" value="TWF47969.1"/>
    <property type="molecule type" value="Genomic_DNA"/>
</dbReference>
<organism evidence="8 9">
    <name type="scientific">Neorhizobium alkalisoli</name>
    <dbReference type="NCBI Taxonomy" id="528178"/>
    <lineage>
        <taxon>Bacteria</taxon>
        <taxon>Pseudomonadati</taxon>
        <taxon>Pseudomonadota</taxon>
        <taxon>Alphaproteobacteria</taxon>
        <taxon>Hyphomicrobiales</taxon>
        <taxon>Rhizobiaceae</taxon>
        <taxon>Rhizobium/Agrobacterium group</taxon>
        <taxon>Neorhizobium</taxon>
    </lineage>
</organism>
<dbReference type="PANTHER" id="PTHR30566">
    <property type="entry name" value="YNAI-RELATED MECHANOSENSITIVE ION CHANNEL"/>
    <property type="match status" value="1"/>
</dbReference>
<dbReference type="AlphaFoldDB" id="A0A561QC67"/>
<keyword evidence="5 6" id="KW-0472">Membrane</keyword>
<evidence type="ECO:0000256" key="3">
    <source>
        <dbReference type="ARBA" id="ARBA00022692"/>
    </source>
</evidence>
<dbReference type="InterPro" id="IPR000595">
    <property type="entry name" value="cNMP-bd_dom"/>
</dbReference>
<sequence>MKYVMIDQVLSNPALQFSILVLVTVGVRVVLGRNPTIRFIVSVCFFALLTATLLSHDIAPYSPDLGDNVLSRRITTGFLKAVWWIGAAVVLVSAVRLFLIFENKPREGRLAQDLVIGVIYLGAGLALIANVFSLPVGTLIATSGAFAIVLGLALQSTLNDVFSGIALNLGRPYAVGDWIVLEGGFQGRVVETNWRSTHLINGTDDLVVLPNSTLAKARLVNLTRPEETHGVSITVRFLPTRTPAAIEETMRTVLLSSFAILKTPPPSALVVGIDSHAVEIELTFRVRGFSAAGAAKSELYDLIYRHARANGLKLAAPRDVTVQHSEASVEAQSVKHPGTPWRLLESIPLFATLTDDEKDALASSMTRHTYQKGSVITSQGSKLSSLMIMRTGVAALQRLENGHMVELARLSPGDLFGERGVLVDAAEAADTTALTFVVIYEITKEDLAAVMRDRPALAEELGTLLSRRMEDEEHLSNASSLSHGTHPDTLATRIRRLFGIPQETDLP</sequence>